<organism evidence="1 2">
    <name type="scientific">Streptomyces axinellae</name>
    <dbReference type="NCBI Taxonomy" id="552788"/>
    <lineage>
        <taxon>Bacteria</taxon>
        <taxon>Bacillati</taxon>
        <taxon>Actinomycetota</taxon>
        <taxon>Actinomycetes</taxon>
        <taxon>Kitasatosporales</taxon>
        <taxon>Streptomycetaceae</taxon>
        <taxon>Streptomyces</taxon>
    </lineage>
</organism>
<reference evidence="1 2" key="1">
    <citation type="journal article" date="2019" name="Int. J. Syst. Evol. Microbiol.">
        <title>The Global Catalogue of Microorganisms (GCM) 10K type strain sequencing project: providing services to taxonomists for standard genome sequencing and annotation.</title>
        <authorList>
            <consortium name="The Broad Institute Genomics Platform"/>
            <consortium name="The Broad Institute Genome Sequencing Center for Infectious Disease"/>
            <person name="Wu L."/>
            <person name="Ma J."/>
        </authorList>
    </citation>
    <scope>NUCLEOTIDE SEQUENCE [LARGE SCALE GENOMIC DNA]</scope>
    <source>
        <strain evidence="1 2">JCM 16373</strain>
    </source>
</reference>
<protein>
    <submittedName>
        <fullName evidence="1">Uncharacterized protein</fullName>
    </submittedName>
</protein>
<gene>
    <name evidence="1" type="ORF">GCM10009863_63960</name>
</gene>
<keyword evidence="2" id="KW-1185">Reference proteome</keyword>
<evidence type="ECO:0000313" key="1">
    <source>
        <dbReference type="EMBL" id="GAA2638342.1"/>
    </source>
</evidence>
<dbReference type="EMBL" id="BAAARJ010000032">
    <property type="protein sequence ID" value="GAA2638342.1"/>
    <property type="molecule type" value="Genomic_DNA"/>
</dbReference>
<sequence length="124" mass="13458">MDAQGEAVAVQDVEHVEDVLVAAHEAEHLGDVHGVARPRVLQQLAELRPLKRVEAAGGAGLFLEDDRVLDVGLGQDEVLTGGRLLVGRYPLVDEIGYALPRSCRRIGPRLSSNPVVNRHRILGF</sequence>
<proteinExistence type="predicted"/>
<comment type="caution">
    <text evidence="1">The sequence shown here is derived from an EMBL/GenBank/DDBJ whole genome shotgun (WGS) entry which is preliminary data.</text>
</comment>
<dbReference type="Proteomes" id="UP001501447">
    <property type="component" value="Unassembled WGS sequence"/>
</dbReference>
<evidence type="ECO:0000313" key="2">
    <source>
        <dbReference type="Proteomes" id="UP001501447"/>
    </source>
</evidence>
<accession>A0ABN3QY61</accession>
<name>A0ABN3QY61_9ACTN</name>